<sequence length="132" mass="14844">MPSAWFGLSSRRVTRASFSKCVGYLCVVRKGGSTPSLAPCRLTRNKLPQGLFLRHQTVSNRLINILLAQSQAIYDADFMYFSSVTSLRQGKLDRSFWPVSRAMPASRHHPRSRHRSGLHCARPAEGVVETKE</sequence>
<keyword evidence="3" id="KW-1185">Reference proteome</keyword>
<reference evidence="2 3" key="1">
    <citation type="submission" date="2013-11" db="EMBL/GenBank/DDBJ databases">
        <title>Complete genome sequence of Rhizobium gallicum bv. gallicum R602.</title>
        <authorList>
            <person name="Bustos P."/>
            <person name="Santamaria R.I."/>
            <person name="Lozano L."/>
            <person name="Acosta J.L."/>
            <person name="Ormeno-Orrillo E."/>
            <person name="Rogel M.A."/>
            <person name="Romero D."/>
            <person name="Cevallos M.A."/>
            <person name="Martinez-Romero E."/>
            <person name="Gonzalez V."/>
        </authorList>
    </citation>
    <scope>NUCLEOTIDE SEQUENCE [LARGE SCALE GENOMIC DNA]</scope>
    <source>
        <strain evidence="2 3">R602</strain>
    </source>
</reference>
<dbReference type="KEGG" id="rga:RGR602_CH03345"/>
<proteinExistence type="predicted"/>
<dbReference type="HOGENOM" id="CLU_1915388_0_0_5"/>
<name>A0A0B4X7S6_9HYPH</name>
<protein>
    <submittedName>
        <fullName evidence="2">Uncharacterized protein</fullName>
    </submittedName>
</protein>
<dbReference type="AlphaFoldDB" id="A0A0B4X7S6"/>
<feature type="region of interest" description="Disordered" evidence="1">
    <location>
        <begin position="106"/>
        <end position="132"/>
    </location>
</feature>
<feature type="compositionally biased region" description="Basic residues" evidence="1">
    <location>
        <begin position="106"/>
        <end position="117"/>
    </location>
</feature>
<evidence type="ECO:0000313" key="2">
    <source>
        <dbReference type="EMBL" id="AJD42653.1"/>
    </source>
</evidence>
<dbReference type="Proteomes" id="UP000031368">
    <property type="component" value="Chromosome"/>
</dbReference>
<gene>
    <name evidence="2" type="ORF">RGR602_CH03345</name>
</gene>
<evidence type="ECO:0000256" key="1">
    <source>
        <dbReference type="SAM" id="MobiDB-lite"/>
    </source>
</evidence>
<evidence type="ECO:0000313" key="3">
    <source>
        <dbReference type="Proteomes" id="UP000031368"/>
    </source>
</evidence>
<accession>A0A0B4X7S6</accession>
<organism evidence="2 3">
    <name type="scientific">Rhizobium gallicum bv. gallicum R602sp</name>
    <dbReference type="NCBI Taxonomy" id="1041138"/>
    <lineage>
        <taxon>Bacteria</taxon>
        <taxon>Pseudomonadati</taxon>
        <taxon>Pseudomonadota</taxon>
        <taxon>Alphaproteobacteria</taxon>
        <taxon>Hyphomicrobiales</taxon>
        <taxon>Rhizobiaceae</taxon>
        <taxon>Rhizobium/Agrobacterium group</taxon>
        <taxon>Rhizobium</taxon>
    </lineage>
</organism>
<dbReference type="EMBL" id="CP006877">
    <property type="protein sequence ID" value="AJD42653.1"/>
    <property type="molecule type" value="Genomic_DNA"/>
</dbReference>